<evidence type="ECO:0000313" key="14">
    <source>
        <dbReference type="Proteomes" id="UP000799766"/>
    </source>
</evidence>
<evidence type="ECO:0000256" key="4">
    <source>
        <dbReference type="ARBA" id="ARBA00022692"/>
    </source>
</evidence>
<evidence type="ECO:0000259" key="11">
    <source>
        <dbReference type="Pfam" id="PF13967"/>
    </source>
</evidence>
<feature type="domain" description="CSC1/OSCA1-like cytosolic" evidence="12">
    <location>
        <begin position="214"/>
        <end position="407"/>
    </location>
</feature>
<dbReference type="InterPro" id="IPR027815">
    <property type="entry name" value="CSC1/OSCA1-like_cyt"/>
</dbReference>
<evidence type="ECO:0000256" key="5">
    <source>
        <dbReference type="ARBA" id="ARBA00022989"/>
    </source>
</evidence>
<dbReference type="PANTHER" id="PTHR13018:SF26">
    <property type="entry name" value="DOMAIN PROTEIN, PUTATIVE (AFU_ORTHOLOGUE AFUA_5G10920)-RELATED"/>
    <property type="match status" value="1"/>
</dbReference>
<dbReference type="PANTHER" id="PTHR13018">
    <property type="entry name" value="PROBABLE MEMBRANE PROTEIN DUF221-RELATED"/>
    <property type="match status" value="1"/>
</dbReference>
<dbReference type="InterPro" id="IPR045122">
    <property type="entry name" value="Csc1-like"/>
</dbReference>
<accession>A0A6A6P4W7</accession>
<dbReference type="Pfam" id="PF02714">
    <property type="entry name" value="RSN1_7TM"/>
    <property type="match status" value="1"/>
</dbReference>
<dbReference type="EMBL" id="MU001676">
    <property type="protein sequence ID" value="KAF2459070.1"/>
    <property type="molecule type" value="Genomic_DNA"/>
</dbReference>
<feature type="transmembrane region" description="Helical" evidence="8">
    <location>
        <begin position="559"/>
        <end position="592"/>
    </location>
</feature>
<dbReference type="OrthoDB" id="1076608at2759"/>
<dbReference type="InterPro" id="IPR003864">
    <property type="entry name" value="CSC1/OSCA1-like_7TM"/>
</dbReference>
<keyword evidence="6 8" id="KW-0472">Membrane</keyword>
<evidence type="ECO:0000256" key="1">
    <source>
        <dbReference type="ARBA" id="ARBA00004141"/>
    </source>
</evidence>
<feature type="domain" description="CSC1/OSCA1-like N-terminal transmembrane" evidence="11">
    <location>
        <begin position="42"/>
        <end position="191"/>
    </location>
</feature>
<sequence>MTSRPFRISLRQLSPFSQDQDNDENIGSAQNDDTNTNSASSLLSTLAPVALIAFIWLLLFLFFRVKFPRQYSPRTFLGSLRESERSPQLPSGLTNWFAAFFRIPDTHILNHHTLDGYLFLRLLKMGVVTCLVGCAITWPVLFPVNITGGGGQRQLDILTIGNVSNSYWRYFAHAGCAYLFFGFVIFMITRESIFYINLRQAYLMSPIYANRMSSRTVLYTSVPGAYLDQAKLREMLGSHVKRVWIPTDTSDLEDVVGERDKVALKLEGAETKLIKLVNKARGKALKNSARNEEEQAGMADDDTESGSVAARWIAPKKRPTHRLKPIIGKKVDTINWCRAELQDLIPRAAKEQEKHVALDAKKINAVFVEFDSCAEAQAAFQSLTHHQVLHMAPRYTGIVPEEIIWQNLRIKWWERIIRIVATTAFIVALIIFWSIPVAFVASISNIDKLIEWLPWLEFINDIPDVILGVVTGLLPVVLLAVLMSLLPIVMRFMARLSGDPSLSAVELTVQHYYFGFQVVQVFLVATLGSAASSAVGTVLDDPSSAANLLSSSIPKASNFYLAYFILQGLGVVSGLLVGLVGLILFKVLGWLLDSTPRKMYQRWTRLSGMGWGTVYPVFTNLFVIAICYSCIAPLVLAFAAIGLYFFYFAYRYNLLFVYDAHIDTKGLAYPRALQHLFIGLYLAEICLIGLFALQLSDKAALGPFILMIILLIFTALYQVSLNVALTPLLKYLPRSLEAEERGLLEMESGVNASEGDASFDEATKTGEASAGGTRSLPPPHKKPGVIKKFLRPDVYNDYPTMRRMVPRELFKITYEPAVEANAYFHPSIRSKVPLLWIPRDPAGVSRQEVRDTSKVCPITDEGATIDEKGKIHWNPDERAPIYEDKVYF</sequence>
<keyword evidence="14" id="KW-1185">Reference proteome</keyword>
<feature type="transmembrane region" description="Helical" evidence="8">
    <location>
        <begin position="122"/>
        <end position="141"/>
    </location>
</feature>
<name>A0A6A6P4W7_9PEZI</name>
<feature type="transmembrane region" description="Helical" evidence="8">
    <location>
        <begin position="42"/>
        <end position="63"/>
    </location>
</feature>
<evidence type="ECO:0000256" key="2">
    <source>
        <dbReference type="ARBA" id="ARBA00007779"/>
    </source>
</evidence>
<feature type="transmembrane region" description="Helical" evidence="8">
    <location>
        <begin position="419"/>
        <end position="446"/>
    </location>
</feature>
<dbReference type="AlphaFoldDB" id="A0A6A6P4W7"/>
<evidence type="ECO:0000313" key="13">
    <source>
        <dbReference type="EMBL" id="KAF2459070.1"/>
    </source>
</evidence>
<feature type="transmembrane region" description="Helical" evidence="8">
    <location>
        <begin position="170"/>
        <end position="189"/>
    </location>
</feature>
<organism evidence="13 14">
    <name type="scientific">Lineolata rhizophorae</name>
    <dbReference type="NCBI Taxonomy" id="578093"/>
    <lineage>
        <taxon>Eukaryota</taxon>
        <taxon>Fungi</taxon>
        <taxon>Dikarya</taxon>
        <taxon>Ascomycota</taxon>
        <taxon>Pezizomycotina</taxon>
        <taxon>Dothideomycetes</taxon>
        <taxon>Dothideomycetes incertae sedis</taxon>
        <taxon>Lineolatales</taxon>
        <taxon>Lineolataceae</taxon>
        <taxon>Lineolata</taxon>
    </lineage>
</organism>
<dbReference type="Pfam" id="PF12621">
    <property type="entry name" value="PHM7_ext"/>
    <property type="match status" value="1"/>
</dbReference>
<feature type="domain" description="10TM putative phosphate transporter extracellular tail" evidence="10">
    <location>
        <begin position="789"/>
        <end position="880"/>
    </location>
</feature>
<feature type="transmembrane region" description="Helical" evidence="8">
    <location>
        <begin position="511"/>
        <end position="539"/>
    </location>
</feature>
<feature type="transmembrane region" description="Helical" evidence="8">
    <location>
        <begin position="466"/>
        <end position="490"/>
    </location>
</feature>
<evidence type="ECO:0000256" key="3">
    <source>
        <dbReference type="ARBA" id="ARBA00022448"/>
    </source>
</evidence>
<evidence type="ECO:0000256" key="8">
    <source>
        <dbReference type="SAM" id="Phobius"/>
    </source>
</evidence>
<keyword evidence="3" id="KW-0813">Transport</keyword>
<dbReference type="InterPro" id="IPR032880">
    <property type="entry name" value="CSC1/OSCA1-like_N"/>
</dbReference>
<reference evidence="13" key="1">
    <citation type="journal article" date="2020" name="Stud. Mycol.">
        <title>101 Dothideomycetes genomes: a test case for predicting lifestyles and emergence of pathogens.</title>
        <authorList>
            <person name="Haridas S."/>
            <person name="Albert R."/>
            <person name="Binder M."/>
            <person name="Bloem J."/>
            <person name="Labutti K."/>
            <person name="Salamov A."/>
            <person name="Andreopoulos B."/>
            <person name="Baker S."/>
            <person name="Barry K."/>
            <person name="Bills G."/>
            <person name="Bluhm B."/>
            <person name="Cannon C."/>
            <person name="Castanera R."/>
            <person name="Culley D."/>
            <person name="Daum C."/>
            <person name="Ezra D."/>
            <person name="Gonzalez J."/>
            <person name="Henrissat B."/>
            <person name="Kuo A."/>
            <person name="Liang C."/>
            <person name="Lipzen A."/>
            <person name="Lutzoni F."/>
            <person name="Magnuson J."/>
            <person name="Mondo S."/>
            <person name="Nolan M."/>
            <person name="Ohm R."/>
            <person name="Pangilinan J."/>
            <person name="Park H.-J."/>
            <person name="Ramirez L."/>
            <person name="Alfaro M."/>
            <person name="Sun H."/>
            <person name="Tritt A."/>
            <person name="Yoshinaga Y."/>
            <person name="Zwiers L.-H."/>
            <person name="Turgeon B."/>
            <person name="Goodwin S."/>
            <person name="Spatafora J."/>
            <person name="Crous P."/>
            <person name="Grigoriev I."/>
        </authorList>
    </citation>
    <scope>NUCLEOTIDE SEQUENCE</scope>
    <source>
        <strain evidence="13">ATCC 16933</strain>
    </source>
</reference>
<protein>
    <recommendedName>
        <fullName evidence="15">DUF221-domain-containing protein</fullName>
    </recommendedName>
</protein>
<dbReference type="InterPro" id="IPR022257">
    <property type="entry name" value="PHM7_ext"/>
</dbReference>
<dbReference type="Pfam" id="PF13967">
    <property type="entry name" value="RSN1_TM"/>
    <property type="match status" value="1"/>
</dbReference>
<dbReference type="Pfam" id="PF14703">
    <property type="entry name" value="PHM7_cyt"/>
    <property type="match status" value="1"/>
</dbReference>
<keyword evidence="4 8" id="KW-0812">Transmembrane</keyword>
<feature type="transmembrane region" description="Helical" evidence="8">
    <location>
        <begin position="700"/>
        <end position="719"/>
    </location>
</feature>
<feature type="domain" description="CSC1/OSCA1-like 7TM region" evidence="9">
    <location>
        <begin position="420"/>
        <end position="691"/>
    </location>
</feature>
<feature type="transmembrane region" description="Helical" evidence="8">
    <location>
        <begin position="613"/>
        <end position="646"/>
    </location>
</feature>
<dbReference type="GO" id="GO:0005227">
    <property type="term" value="F:calcium-activated cation channel activity"/>
    <property type="evidence" value="ECO:0007669"/>
    <property type="project" value="InterPro"/>
</dbReference>
<comment type="similarity">
    <text evidence="2">Belongs to the CSC1 (TC 1.A.17) family.</text>
</comment>
<evidence type="ECO:0000256" key="7">
    <source>
        <dbReference type="SAM" id="MobiDB-lite"/>
    </source>
</evidence>
<evidence type="ECO:0000259" key="9">
    <source>
        <dbReference type="Pfam" id="PF02714"/>
    </source>
</evidence>
<feature type="transmembrane region" description="Helical" evidence="8">
    <location>
        <begin position="672"/>
        <end position="693"/>
    </location>
</feature>
<keyword evidence="5 8" id="KW-1133">Transmembrane helix</keyword>
<comment type="subcellular location">
    <subcellularLocation>
        <location evidence="1">Membrane</location>
        <topology evidence="1">Multi-pass membrane protein</topology>
    </subcellularLocation>
</comment>
<evidence type="ECO:0000259" key="12">
    <source>
        <dbReference type="Pfam" id="PF14703"/>
    </source>
</evidence>
<evidence type="ECO:0000259" key="10">
    <source>
        <dbReference type="Pfam" id="PF12621"/>
    </source>
</evidence>
<feature type="region of interest" description="Disordered" evidence="7">
    <location>
        <begin position="750"/>
        <end position="782"/>
    </location>
</feature>
<evidence type="ECO:0000256" key="6">
    <source>
        <dbReference type="ARBA" id="ARBA00023136"/>
    </source>
</evidence>
<proteinExistence type="inferred from homology"/>
<gene>
    <name evidence="13" type="ORF">BDY21DRAFT_283308</name>
</gene>
<dbReference type="Proteomes" id="UP000799766">
    <property type="component" value="Unassembled WGS sequence"/>
</dbReference>
<evidence type="ECO:0008006" key="15">
    <source>
        <dbReference type="Google" id="ProtNLM"/>
    </source>
</evidence>
<dbReference type="GO" id="GO:0005886">
    <property type="term" value="C:plasma membrane"/>
    <property type="evidence" value="ECO:0007669"/>
    <property type="project" value="TreeGrafter"/>
</dbReference>